<evidence type="ECO:0000256" key="1">
    <source>
        <dbReference type="ARBA" id="ARBA00006484"/>
    </source>
</evidence>
<dbReference type="Gene3D" id="3.40.50.720">
    <property type="entry name" value="NAD(P)-binding Rossmann-like Domain"/>
    <property type="match status" value="1"/>
</dbReference>
<proteinExistence type="inferred from homology"/>
<dbReference type="CDD" id="cd05233">
    <property type="entry name" value="SDR_c"/>
    <property type="match status" value="1"/>
</dbReference>
<evidence type="ECO:0000313" key="4">
    <source>
        <dbReference type="Proteomes" id="UP001202281"/>
    </source>
</evidence>
<dbReference type="PRINTS" id="PR00080">
    <property type="entry name" value="SDRFAMILY"/>
</dbReference>
<dbReference type="PROSITE" id="PS00061">
    <property type="entry name" value="ADH_SHORT"/>
    <property type="match status" value="1"/>
</dbReference>
<reference evidence="3 4" key="1">
    <citation type="submission" date="2022-04" db="EMBL/GenBank/DDBJ databases">
        <title>Identification of a novel bacterium isolated from mangrove sediments.</title>
        <authorList>
            <person name="Pan X."/>
        </authorList>
    </citation>
    <scope>NUCLEOTIDE SEQUENCE [LARGE SCALE GENOMIC DNA]</scope>
    <source>
        <strain evidence="3 4">B2638</strain>
    </source>
</reference>
<dbReference type="PANTHER" id="PTHR24321">
    <property type="entry name" value="DEHYDROGENASES, SHORT CHAIN"/>
    <property type="match status" value="1"/>
</dbReference>
<dbReference type="PANTHER" id="PTHR24321:SF8">
    <property type="entry name" value="ESTRADIOL 17-BETA-DEHYDROGENASE 8-RELATED"/>
    <property type="match status" value="1"/>
</dbReference>
<dbReference type="EMBL" id="JALHLG010000035">
    <property type="protein sequence ID" value="MCJ2188433.1"/>
    <property type="molecule type" value="Genomic_DNA"/>
</dbReference>
<name>A0ABT0BU60_9SPHN</name>
<dbReference type="Proteomes" id="UP001202281">
    <property type="component" value="Unassembled WGS sequence"/>
</dbReference>
<evidence type="ECO:0000256" key="2">
    <source>
        <dbReference type="ARBA" id="ARBA00023002"/>
    </source>
</evidence>
<keyword evidence="2" id="KW-0560">Oxidoreductase</keyword>
<comment type="similarity">
    <text evidence="1">Belongs to the short-chain dehydrogenases/reductases (SDR) family.</text>
</comment>
<dbReference type="InterPro" id="IPR020904">
    <property type="entry name" value="Sc_DH/Rdtase_CS"/>
</dbReference>
<dbReference type="SUPFAM" id="SSF51735">
    <property type="entry name" value="NAD(P)-binding Rossmann-fold domains"/>
    <property type="match status" value="1"/>
</dbReference>
<organism evidence="3 4">
    <name type="scientific">Novosphingobium beihaiensis</name>
    <dbReference type="NCBI Taxonomy" id="2930389"/>
    <lineage>
        <taxon>Bacteria</taxon>
        <taxon>Pseudomonadati</taxon>
        <taxon>Pseudomonadota</taxon>
        <taxon>Alphaproteobacteria</taxon>
        <taxon>Sphingomonadales</taxon>
        <taxon>Sphingomonadaceae</taxon>
        <taxon>Novosphingobium</taxon>
    </lineage>
</organism>
<keyword evidence="4" id="KW-1185">Reference proteome</keyword>
<gene>
    <name evidence="3" type="ORF">MTR66_16625</name>
</gene>
<sequence length="251" mass="26328">MTESKTYIVTGACGGIGSAAARVLCAAGHNVVLSDIAPPQEGLLDELHALGGSPHFISCDITSDRQVQDLVAAAVKTSGRLDGAVNSAGIEQAMKPLADLELETWERVIRVNLTSVFLCMKHEIRAMLETGGGSIVNIGSAIGAVAIENGCEYVASKHGLSGLTKAGALDYAKAGIRVNAVMPGVIKTPMHERHADAPWMKDFETLMHTRHPIGRMGMPGEVGEAVKWLLSDASSFVTGSLMFVDGGYTAV</sequence>
<comment type="caution">
    <text evidence="3">The sequence shown here is derived from an EMBL/GenBank/DDBJ whole genome shotgun (WGS) entry which is preliminary data.</text>
</comment>
<dbReference type="PRINTS" id="PR00081">
    <property type="entry name" value="GDHRDH"/>
</dbReference>
<accession>A0ABT0BU60</accession>
<dbReference type="Pfam" id="PF13561">
    <property type="entry name" value="adh_short_C2"/>
    <property type="match status" value="1"/>
</dbReference>
<dbReference type="RefSeq" id="WP_243923128.1">
    <property type="nucleotide sequence ID" value="NZ_JALHLG010000035.1"/>
</dbReference>
<protein>
    <submittedName>
        <fullName evidence="3">SDR family oxidoreductase</fullName>
    </submittedName>
</protein>
<evidence type="ECO:0000313" key="3">
    <source>
        <dbReference type="EMBL" id="MCJ2188433.1"/>
    </source>
</evidence>
<dbReference type="InterPro" id="IPR002347">
    <property type="entry name" value="SDR_fam"/>
</dbReference>
<dbReference type="InterPro" id="IPR036291">
    <property type="entry name" value="NAD(P)-bd_dom_sf"/>
</dbReference>